<comment type="similarity">
    <text evidence="1">Belongs to the MsrA Met sulfoxide reductase family.</text>
</comment>
<dbReference type="SUPFAM" id="SSF55068">
    <property type="entry name" value="Peptide methionine sulfoxide reductase"/>
    <property type="match status" value="1"/>
</dbReference>
<dbReference type="Pfam" id="PF01625">
    <property type="entry name" value="PMSR"/>
    <property type="match status" value="1"/>
</dbReference>
<evidence type="ECO:0000256" key="3">
    <source>
        <dbReference type="ARBA" id="ARBA00023002"/>
    </source>
</evidence>
<evidence type="ECO:0000313" key="10">
    <source>
        <dbReference type="Proteomes" id="UP000694725"/>
    </source>
</evidence>
<proteinExistence type="inferred from homology"/>
<dbReference type="AlphaFoldDB" id="A0A8D1YUQ7"/>
<dbReference type="InterPro" id="IPR050162">
    <property type="entry name" value="MsrA_MetSO_reductase"/>
</dbReference>
<organism evidence="9 10">
    <name type="scientific">Sus scrofa</name>
    <name type="common">Pig</name>
    <dbReference type="NCBI Taxonomy" id="9823"/>
    <lineage>
        <taxon>Eukaryota</taxon>
        <taxon>Metazoa</taxon>
        <taxon>Chordata</taxon>
        <taxon>Craniata</taxon>
        <taxon>Vertebrata</taxon>
        <taxon>Euteleostomi</taxon>
        <taxon>Mammalia</taxon>
        <taxon>Eutheria</taxon>
        <taxon>Laurasiatheria</taxon>
        <taxon>Artiodactyla</taxon>
        <taxon>Suina</taxon>
        <taxon>Suidae</taxon>
        <taxon>Sus</taxon>
    </lineage>
</organism>
<accession>A0A8D1YUQ7</accession>
<evidence type="ECO:0000256" key="6">
    <source>
        <dbReference type="ARBA" id="ARBA00047806"/>
    </source>
</evidence>
<dbReference type="InterPro" id="IPR002569">
    <property type="entry name" value="Met_Sox_Rdtase_MsrA_dom"/>
</dbReference>
<dbReference type="EC" id="1.8.4.11" evidence="2"/>
<evidence type="ECO:0000256" key="1">
    <source>
        <dbReference type="ARBA" id="ARBA00005591"/>
    </source>
</evidence>
<name>A0A8D1YUQ7_PIG</name>
<dbReference type="Ensembl" id="ENSSSCT00065062748.1">
    <property type="protein sequence ID" value="ENSSSCP00065027180.1"/>
    <property type="gene ID" value="ENSSSCG00065045876.1"/>
</dbReference>
<dbReference type="GO" id="GO:0008113">
    <property type="term" value="F:peptide-methionine (S)-S-oxide reductase activity"/>
    <property type="evidence" value="ECO:0007669"/>
    <property type="project" value="UniProtKB-EC"/>
</dbReference>
<protein>
    <recommendedName>
        <fullName evidence="2">peptide-methionine (S)-S-oxide reductase</fullName>
        <ecNumber evidence="2">1.8.4.11</ecNumber>
    </recommendedName>
    <alternativeName>
        <fullName evidence="5">Peptide-methionine (S)-S-oxide reductase</fullName>
    </alternativeName>
    <alternativeName>
        <fullName evidence="4">Protein-methionine-S-oxide reductase</fullName>
    </alternativeName>
</protein>
<reference evidence="9" key="1">
    <citation type="submission" date="2025-05" db="UniProtKB">
        <authorList>
            <consortium name="Ensembl"/>
        </authorList>
    </citation>
    <scope>IDENTIFICATION</scope>
</reference>
<dbReference type="PANTHER" id="PTHR42799">
    <property type="entry name" value="MITOCHONDRIAL PEPTIDE METHIONINE SULFOXIDE REDUCTASE"/>
    <property type="match status" value="1"/>
</dbReference>
<keyword evidence="3" id="KW-0560">Oxidoreductase</keyword>
<evidence type="ECO:0000259" key="8">
    <source>
        <dbReference type="Pfam" id="PF01625"/>
    </source>
</evidence>
<feature type="domain" description="Peptide methionine sulphoxide reductase MsrA" evidence="8">
    <location>
        <begin position="66"/>
        <end position="99"/>
    </location>
</feature>
<sequence>MKVLRKKLWQRLMLNMKLDSLDCRFENFILNGPLMLKDWSVPSRRHKLGLCFAPLPKMEQVLSEHGFGLITTDIREGQPFYYAEDYHQQYLSKNPDGYCGLGGTGVACPLGIRK</sequence>
<evidence type="ECO:0000313" key="9">
    <source>
        <dbReference type="Ensembl" id="ENSSSCP00065027180.1"/>
    </source>
</evidence>
<dbReference type="Proteomes" id="UP000694725">
    <property type="component" value="Unplaced"/>
</dbReference>
<evidence type="ECO:0000256" key="7">
    <source>
        <dbReference type="ARBA" id="ARBA00048782"/>
    </source>
</evidence>
<comment type="catalytic activity">
    <reaction evidence="6">
        <text>L-methionyl-[protein] + [thioredoxin]-disulfide + H2O = L-methionyl-(S)-S-oxide-[protein] + [thioredoxin]-dithiol</text>
        <dbReference type="Rhea" id="RHEA:14217"/>
        <dbReference type="Rhea" id="RHEA-COMP:10698"/>
        <dbReference type="Rhea" id="RHEA-COMP:10700"/>
        <dbReference type="Rhea" id="RHEA-COMP:12313"/>
        <dbReference type="Rhea" id="RHEA-COMP:12315"/>
        <dbReference type="ChEBI" id="CHEBI:15377"/>
        <dbReference type="ChEBI" id="CHEBI:16044"/>
        <dbReference type="ChEBI" id="CHEBI:29950"/>
        <dbReference type="ChEBI" id="CHEBI:44120"/>
        <dbReference type="ChEBI" id="CHEBI:50058"/>
        <dbReference type="EC" id="1.8.4.11"/>
    </reaction>
</comment>
<dbReference type="PANTHER" id="PTHR42799:SF2">
    <property type="entry name" value="MITOCHONDRIAL PEPTIDE METHIONINE SULFOXIDE REDUCTASE"/>
    <property type="match status" value="1"/>
</dbReference>
<dbReference type="Gene3D" id="3.30.1060.10">
    <property type="entry name" value="Peptide methionine sulphoxide reductase MsrA"/>
    <property type="match status" value="1"/>
</dbReference>
<comment type="catalytic activity">
    <reaction evidence="7">
        <text>[thioredoxin]-disulfide + L-methionine + H2O = L-methionine (S)-S-oxide + [thioredoxin]-dithiol</text>
        <dbReference type="Rhea" id="RHEA:19993"/>
        <dbReference type="Rhea" id="RHEA-COMP:10698"/>
        <dbReference type="Rhea" id="RHEA-COMP:10700"/>
        <dbReference type="ChEBI" id="CHEBI:15377"/>
        <dbReference type="ChEBI" id="CHEBI:29950"/>
        <dbReference type="ChEBI" id="CHEBI:50058"/>
        <dbReference type="ChEBI" id="CHEBI:57844"/>
        <dbReference type="ChEBI" id="CHEBI:58772"/>
        <dbReference type="EC" id="1.8.4.11"/>
    </reaction>
</comment>
<dbReference type="Proteomes" id="UP000694722">
    <property type="component" value="Unplaced"/>
</dbReference>
<evidence type="ECO:0000256" key="4">
    <source>
        <dbReference type="ARBA" id="ARBA00030273"/>
    </source>
</evidence>
<dbReference type="Ensembl" id="ENSSSCT00040007249.1">
    <property type="protein sequence ID" value="ENSSSCP00040002873.1"/>
    <property type="gene ID" value="ENSSSCG00040005483.1"/>
</dbReference>
<evidence type="ECO:0000256" key="2">
    <source>
        <dbReference type="ARBA" id="ARBA00012502"/>
    </source>
</evidence>
<dbReference type="InterPro" id="IPR036509">
    <property type="entry name" value="Met_Sox_Rdtase_MsrA_sf"/>
</dbReference>
<evidence type="ECO:0000256" key="5">
    <source>
        <dbReference type="ARBA" id="ARBA00030643"/>
    </source>
</evidence>